<feature type="signal peptide" evidence="1">
    <location>
        <begin position="1"/>
        <end position="24"/>
    </location>
</feature>
<dbReference type="Gene3D" id="3.40.190.10">
    <property type="entry name" value="Periplasmic binding protein-like II"/>
    <property type="match status" value="2"/>
</dbReference>
<gene>
    <name evidence="2" type="ORF">SAMN05421684_7346</name>
</gene>
<dbReference type="PROSITE" id="PS51257">
    <property type="entry name" value="PROKAR_LIPOPROTEIN"/>
    <property type="match status" value="1"/>
</dbReference>
<dbReference type="OrthoDB" id="8317736at2"/>
<dbReference type="InterPro" id="IPR006059">
    <property type="entry name" value="SBP"/>
</dbReference>
<feature type="chain" id="PRO_5039495813" evidence="1">
    <location>
        <begin position="25"/>
        <end position="429"/>
    </location>
</feature>
<dbReference type="PANTHER" id="PTHR43649:SF30">
    <property type="entry name" value="ABC TRANSPORTER SUBSTRATE-BINDING PROTEIN"/>
    <property type="match status" value="1"/>
</dbReference>
<keyword evidence="1" id="KW-0732">Signal</keyword>
<dbReference type="Proteomes" id="UP000199632">
    <property type="component" value="Unassembled WGS sequence"/>
</dbReference>
<evidence type="ECO:0000256" key="1">
    <source>
        <dbReference type="SAM" id="SignalP"/>
    </source>
</evidence>
<accession>A0A1H3UJP2</accession>
<dbReference type="STRING" id="137265.SAMN05421684_7346"/>
<keyword evidence="2" id="KW-0762">Sugar transport</keyword>
<dbReference type="PANTHER" id="PTHR43649">
    <property type="entry name" value="ARABINOSE-BINDING PROTEIN-RELATED"/>
    <property type="match status" value="1"/>
</dbReference>
<keyword evidence="3" id="KW-1185">Reference proteome</keyword>
<dbReference type="EMBL" id="FNQB01000004">
    <property type="protein sequence ID" value="SDZ61949.1"/>
    <property type="molecule type" value="Genomic_DNA"/>
</dbReference>
<name>A0A1H3UJP2_9ACTN</name>
<proteinExistence type="predicted"/>
<dbReference type="RefSeq" id="WP_090802395.1">
    <property type="nucleotide sequence ID" value="NZ_BOND01000005.1"/>
</dbReference>
<organism evidence="2 3">
    <name type="scientific">Asanoa ishikariensis</name>
    <dbReference type="NCBI Taxonomy" id="137265"/>
    <lineage>
        <taxon>Bacteria</taxon>
        <taxon>Bacillati</taxon>
        <taxon>Actinomycetota</taxon>
        <taxon>Actinomycetes</taxon>
        <taxon>Micromonosporales</taxon>
        <taxon>Micromonosporaceae</taxon>
        <taxon>Asanoa</taxon>
    </lineage>
</organism>
<dbReference type="Pfam" id="PF13416">
    <property type="entry name" value="SBP_bac_8"/>
    <property type="match status" value="1"/>
</dbReference>
<sequence>MIRSTHRRLRLAALLATASLAAGALTACSGDDAAETDTQTLTILSSFTTGNATGDHFNKLAKDFTAQTGIAIDVEEANTTDIANNYEASKLADEERDLVILNLTPDTSDWLPQGQVVDVKKYLDEWGLTDKIVPEAMTFWTQADNQVAGFPYTSFNWPVWYNTDLLKQAGVTQVPATVDDLVAASAKLRAAKIPPMVLGGAEWPVQNFITWMVQQFVRPDEAKQIFAKGGYCASPGAVQGLDLLGKLRDSGVFVDNVQGYTADQMTSAYFNGKAAMMPSGSWSYTEAPPAIASATELAGFPVSSGGAYTKPTAFQGHSNGFFLSPNGEKKIASVEKFIKFMYEQTTLQGWVSEGSQIMSVKNDILGSVTSTQPLVVKGNELAPKVDYLVLPDSYIPSGTDYAPAGSAFLGKKGQTGAEFCKTLDKLYQK</sequence>
<dbReference type="SUPFAM" id="SSF53850">
    <property type="entry name" value="Periplasmic binding protein-like II"/>
    <property type="match status" value="1"/>
</dbReference>
<reference evidence="3" key="1">
    <citation type="submission" date="2016-10" db="EMBL/GenBank/DDBJ databases">
        <authorList>
            <person name="Varghese N."/>
            <person name="Submissions S."/>
        </authorList>
    </citation>
    <scope>NUCLEOTIDE SEQUENCE [LARGE SCALE GENOMIC DNA]</scope>
    <source>
        <strain evidence="3">DSM 44718</strain>
    </source>
</reference>
<keyword evidence="2" id="KW-0813">Transport</keyword>
<evidence type="ECO:0000313" key="2">
    <source>
        <dbReference type="EMBL" id="SDZ61949.1"/>
    </source>
</evidence>
<dbReference type="AlphaFoldDB" id="A0A1H3UJP2"/>
<protein>
    <submittedName>
        <fullName evidence="2">Multiple sugar transport system substrate-binding protein</fullName>
    </submittedName>
</protein>
<dbReference type="InterPro" id="IPR050490">
    <property type="entry name" value="Bact_solute-bd_prot1"/>
</dbReference>
<evidence type="ECO:0000313" key="3">
    <source>
        <dbReference type="Proteomes" id="UP000199632"/>
    </source>
</evidence>